<dbReference type="PROSITE" id="PS50886">
    <property type="entry name" value="TRBD"/>
    <property type="match status" value="1"/>
</dbReference>
<dbReference type="SUPFAM" id="SSF57770">
    <property type="entry name" value="Methionyl-tRNA synthetase (MetRS), Zn-domain"/>
    <property type="match status" value="1"/>
</dbReference>
<name>A0A967E7F7_9FLAO</name>
<keyword evidence="12 16" id="KW-0694">RNA-binding</keyword>
<comment type="cofactor">
    <cofactor evidence="16">
        <name>Zn(2+)</name>
        <dbReference type="ChEBI" id="CHEBI:29105"/>
    </cofactor>
    <text evidence="16">Binds 1 zinc ion per subunit.</text>
</comment>
<dbReference type="CDD" id="cd02800">
    <property type="entry name" value="tRNA_bind_EcMetRS_like"/>
    <property type="match status" value="1"/>
</dbReference>
<dbReference type="Proteomes" id="UP000707206">
    <property type="component" value="Unassembled WGS sequence"/>
</dbReference>
<dbReference type="InterPro" id="IPR015413">
    <property type="entry name" value="Methionyl/Leucyl_tRNA_Synth"/>
</dbReference>
<dbReference type="SUPFAM" id="SSF47323">
    <property type="entry name" value="Anticodon-binding domain of a subclass of class I aminoacyl-tRNA synthetases"/>
    <property type="match status" value="1"/>
</dbReference>
<keyword evidence="5 16" id="KW-0963">Cytoplasm</keyword>
<dbReference type="Gene3D" id="2.20.28.20">
    <property type="entry name" value="Methionyl-tRNA synthetase, Zn-domain"/>
    <property type="match status" value="1"/>
</dbReference>
<dbReference type="EC" id="6.1.1.10" evidence="16"/>
<evidence type="ECO:0000313" key="19">
    <source>
        <dbReference type="Proteomes" id="UP000707206"/>
    </source>
</evidence>
<evidence type="ECO:0000256" key="3">
    <source>
        <dbReference type="ARBA" id="ARBA00008258"/>
    </source>
</evidence>
<comment type="function">
    <text evidence="1 16">Is required not only for elongation of protein synthesis but also for the initiation of all mRNA translation through initiator tRNA(fMet) aminoacylation.</text>
</comment>
<dbReference type="SUPFAM" id="SSF52374">
    <property type="entry name" value="Nucleotidylyl transferase"/>
    <property type="match status" value="1"/>
</dbReference>
<dbReference type="AlphaFoldDB" id="A0A967E7F7"/>
<evidence type="ECO:0000259" key="17">
    <source>
        <dbReference type="PROSITE" id="PS50886"/>
    </source>
</evidence>
<comment type="similarity">
    <text evidence="3 16">Belongs to the class-I aminoacyl-tRNA synthetase family. MetG type 1 subfamily.</text>
</comment>
<proteinExistence type="inferred from homology"/>
<dbReference type="Gene3D" id="1.10.730.10">
    <property type="entry name" value="Isoleucyl-tRNA Synthetase, Domain 1"/>
    <property type="match status" value="1"/>
</dbReference>
<dbReference type="PRINTS" id="PR01041">
    <property type="entry name" value="TRNASYNTHMET"/>
</dbReference>
<dbReference type="CDD" id="cd07957">
    <property type="entry name" value="Anticodon_Ia_Met"/>
    <property type="match status" value="1"/>
</dbReference>
<dbReference type="Gene3D" id="3.40.50.620">
    <property type="entry name" value="HUPs"/>
    <property type="match status" value="1"/>
</dbReference>
<reference evidence="18" key="1">
    <citation type="submission" date="2019-07" db="EMBL/GenBank/DDBJ databases">
        <authorList>
            <person name="De-Chao Zhang Q."/>
        </authorList>
    </citation>
    <scope>NUCLEOTIDE SEQUENCE</scope>
    <source>
        <strain evidence="18">TP-CH-4</strain>
    </source>
</reference>
<gene>
    <name evidence="16 18" type="primary">metG</name>
    <name evidence="18" type="ORF">FK220_014690</name>
</gene>
<feature type="binding site" evidence="16">
    <location>
        <position position="342"/>
    </location>
    <ligand>
        <name>ATP</name>
        <dbReference type="ChEBI" id="CHEBI:30616"/>
    </ligand>
</feature>
<keyword evidence="11 16" id="KW-0067">ATP-binding</keyword>
<evidence type="ECO:0000256" key="4">
    <source>
        <dbReference type="ARBA" id="ARBA00011738"/>
    </source>
</evidence>
<dbReference type="PROSITE" id="PS00178">
    <property type="entry name" value="AA_TRNA_LIGASE_I"/>
    <property type="match status" value="1"/>
</dbReference>
<reference evidence="18" key="2">
    <citation type="submission" date="2020-03" db="EMBL/GenBank/DDBJ databases">
        <title>Flavobacteriaceae bacterium strain TP-CH-4, a member of the family Flavobacteriaceae isolated from a deep-sea seamount.</title>
        <authorList>
            <person name="Zhang D.-C."/>
        </authorList>
    </citation>
    <scope>NUCLEOTIDE SEQUENCE</scope>
    <source>
        <strain evidence="18">TP-CH-4</strain>
    </source>
</reference>
<evidence type="ECO:0000256" key="1">
    <source>
        <dbReference type="ARBA" id="ARBA00003314"/>
    </source>
</evidence>
<evidence type="ECO:0000256" key="10">
    <source>
        <dbReference type="ARBA" id="ARBA00022833"/>
    </source>
</evidence>
<evidence type="ECO:0000256" key="11">
    <source>
        <dbReference type="ARBA" id="ARBA00022840"/>
    </source>
</evidence>
<dbReference type="PANTHER" id="PTHR45765">
    <property type="entry name" value="METHIONINE--TRNA LIGASE"/>
    <property type="match status" value="1"/>
</dbReference>
<comment type="catalytic activity">
    <reaction evidence="15 16">
        <text>tRNA(Met) + L-methionine + ATP = L-methionyl-tRNA(Met) + AMP + diphosphate</text>
        <dbReference type="Rhea" id="RHEA:13481"/>
        <dbReference type="Rhea" id="RHEA-COMP:9667"/>
        <dbReference type="Rhea" id="RHEA-COMP:9698"/>
        <dbReference type="ChEBI" id="CHEBI:30616"/>
        <dbReference type="ChEBI" id="CHEBI:33019"/>
        <dbReference type="ChEBI" id="CHEBI:57844"/>
        <dbReference type="ChEBI" id="CHEBI:78442"/>
        <dbReference type="ChEBI" id="CHEBI:78530"/>
        <dbReference type="ChEBI" id="CHEBI:456215"/>
        <dbReference type="EC" id="6.1.1.10"/>
    </reaction>
</comment>
<dbReference type="RefSeq" id="WP_152575096.1">
    <property type="nucleotide sequence ID" value="NZ_VIKU02000004.1"/>
</dbReference>
<keyword evidence="10 16" id="KW-0862">Zinc</keyword>
<feature type="short sequence motif" description="'HIGH' region" evidence="16">
    <location>
        <begin position="18"/>
        <end position="28"/>
    </location>
</feature>
<evidence type="ECO:0000256" key="14">
    <source>
        <dbReference type="ARBA" id="ARBA00023146"/>
    </source>
</evidence>
<dbReference type="GO" id="GO:0046872">
    <property type="term" value="F:metal ion binding"/>
    <property type="evidence" value="ECO:0007669"/>
    <property type="project" value="UniProtKB-KW"/>
</dbReference>
<feature type="short sequence motif" description="'KMSKS' region" evidence="16">
    <location>
        <begin position="339"/>
        <end position="343"/>
    </location>
</feature>
<dbReference type="NCBIfam" id="NF001100">
    <property type="entry name" value="PRK00133.1"/>
    <property type="match status" value="1"/>
</dbReference>
<dbReference type="GO" id="GO:0000049">
    <property type="term" value="F:tRNA binding"/>
    <property type="evidence" value="ECO:0007669"/>
    <property type="project" value="UniProtKB-UniRule"/>
</dbReference>
<comment type="subunit">
    <text evidence="4 16">Homodimer.</text>
</comment>
<dbReference type="CDD" id="cd00814">
    <property type="entry name" value="MetRS_core"/>
    <property type="match status" value="1"/>
</dbReference>
<evidence type="ECO:0000256" key="15">
    <source>
        <dbReference type="ARBA" id="ARBA00047364"/>
    </source>
</evidence>
<dbReference type="Pfam" id="PF09334">
    <property type="entry name" value="tRNA-synt_1g"/>
    <property type="match status" value="1"/>
</dbReference>
<accession>A0A967E7F7</accession>
<dbReference type="GO" id="GO:0005829">
    <property type="term" value="C:cytosol"/>
    <property type="evidence" value="ECO:0007669"/>
    <property type="project" value="TreeGrafter"/>
</dbReference>
<dbReference type="InterPro" id="IPR041872">
    <property type="entry name" value="Anticodon_Met"/>
</dbReference>
<dbReference type="PANTHER" id="PTHR45765:SF1">
    <property type="entry name" value="METHIONINE--TRNA LIGASE, CYTOPLASMIC"/>
    <property type="match status" value="1"/>
</dbReference>
<protein>
    <recommendedName>
        <fullName evidence="16">Methionine--tRNA ligase</fullName>
        <ecNumber evidence="16">6.1.1.10</ecNumber>
    </recommendedName>
    <alternativeName>
        <fullName evidence="16">Methionyl-tRNA synthetase</fullName>
        <shortName evidence="16">MetRS</shortName>
    </alternativeName>
</protein>
<keyword evidence="8 16" id="KW-0479">Metal-binding</keyword>
<sequence>MAKKNDHPKRYTITAALPYTNGPIHIGHLAGVYVPADIYARYLRLLGNDVAFVCGSDEHGVAISMKAKKEGVAPRDIIDKYHAIIKKSFEDFGITFDNYSRTSAAVHHETASDFFRKLYQQGDFKEETTAQLYDEEAQQFLADRFVIGTCPRCGYEEAYGDQCENCGSSLNATDLINPKSTITGGIPILKETKHWFLPLDQYEDFLREWILVGHKHDWKTNVYGQCKSWIDGGLAPRAVTRDLDWGIPVPVEGGKGKVLYVWFDAPIGYISSTKEWAQKEGKEWEPYWKDKDTKLVHFIGKDNIVFHCIIFPSMLKAEGSYILPENVPANEFLNLEGNKLSTSKNWAVWLHEYLKEFPDMQDVLRYTLTANAPETKDNDFTWKDFQARNNNELVAILGNFINRVVVLTNKYYQGIVPNATTLLKVDEETLIELQKFPGIISSSIERYRFREAGQELMNLARLGNKYLADEEPWKVIKEDTERVQTILFVSLQIATGLAVLSEPFLPFTSNKLKNILNVAPSTLNTNDTDTLKRLGWEDVASKETLLAPGHQIDKGELLFRKIEDSEIQAQLDKLEAAKKANEAPSGMDGKTLMPQKDTITFDDFSKLDMRVGTIVEAEKMAKANKLLVLKVDTGLDTRTIVSGIAESFAPEDIIGKQVTVLVNLAPRKLRGVESEGMILMTENADGKLVFVNPDQDDVGNGAGIN</sequence>
<dbReference type="EMBL" id="VIKU02000004">
    <property type="protein sequence ID" value="NHF60600.1"/>
    <property type="molecule type" value="Genomic_DNA"/>
</dbReference>
<dbReference type="GO" id="GO:0004825">
    <property type="term" value="F:methionine-tRNA ligase activity"/>
    <property type="evidence" value="ECO:0007669"/>
    <property type="project" value="UniProtKB-UniRule"/>
</dbReference>
<dbReference type="NCBIfam" id="TIGR00398">
    <property type="entry name" value="metG"/>
    <property type="match status" value="1"/>
</dbReference>
<feature type="binding site" evidence="16">
    <location>
        <position position="150"/>
    </location>
    <ligand>
        <name>Zn(2+)</name>
        <dbReference type="ChEBI" id="CHEBI:29105"/>
    </ligand>
</feature>
<keyword evidence="6 16" id="KW-0820">tRNA-binding</keyword>
<dbReference type="InterPro" id="IPR023458">
    <property type="entry name" value="Met-tRNA_ligase_1"/>
</dbReference>
<evidence type="ECO:0000256" key="7">
    <source>
        <dbReference type="ARBA" id="ARBA00022598"/>
    </source>
</evidence>
<dbReference type="InterPro" id="IPR014758">
    <property type="entry name" value="Met-tRNA_synth"/>
</dbReference>
<evidence type="ECO:0000313" key="18">
    <source>
        <dbReference type="EMBL" id="NHF60600.1"/>
    </source>
</evidence>
<feature type="binding site" evidence="16">
    <location>
        <position position="153"/>
    </location>
    <ligand>
        <name>Zn(2+)</name>
        <dbReference type="ChEBI" id="CHEBI:29105"/>
    </ligand>
</feature>
<keyword evidence="7 16" id="KW-0436">Ligase</keyword>
<dbReference type="HAMAP" id="MF_00098">
    <property type="entry name" value="Met_tRNA_synth_type1"/>
    <property type="match status" value="1"/>
</dbReference>
<dbReference type="FunFam" id="2.40.50.140:FF:000042">
    <property type="entry name" value="Methionine--tRNA ligase"/>
    <property type="match status" value="1"/>
</dbReference>
<dbReference type="GO" id="GO:0006431">
    <property type="term" value="P:methionyl-tRNA aminoacylation"/>
    <property type="evidence" value="ECO:0007669"/>
    <property type="project" value="UniProtKB-UniRule"/>
</dbReference>
<feature type="binding site" evidence="16">
    <location>
        <position position="166"/>
    </location>
    <ligand>
        <name>Zn(2+)</name>
        <dbReference type="ChEBI" id="CHEBI:29105"/>
    </ligand>
</feature>
<dbReference type="InterPro" id="IPR009080">
    <property type="entry name" value="tRNAsynth_Ia_anticodon-bd"/>
</dbReference>
<dbReference type="SUPFAM" id="SSF50249">
    <property type="entry name" value="Nucleic acid-binding proteins"/>
    <property type="match status" value="1"/>
</dbReference>
<keyword evidence="14 16" id="KW-0030">Aminoacyl-tRNA synthetase</keyword>
<evidence type="ECO:0000256" key="12">
    <source>
        <dbReference type="ARBA" id="ARBA00022884"/>
    </source>
</evidence>
<dbReference type="InterPro" id="IPR004495">
    <property type="entry name" value="Met-tRNA-synth_bsu_C"/>
</dbReference>
<comment type="caution">
    <text evidence="18">The sequence shown here is derived from an EMBL/GenBank/DDBJ whole genome shotgun (WGS) entry which is preliminary data.</text>
</comment>
<evidence type="ECO:0000256" key="9">
    <source>
        <dbReference type="ARBA" id="ARBA00022741"/>
    </source>
</evidence>
<evidence type="ECO:0000256" key="6">
    <source>
        <dbReference type="ARBA" id="ARBA00022555"/>
    </source>
</evidence>
<feature type="domain" description="TRNA-binding" evidence="17">
    <location>
        <begin position="603"/>
        <end position="705"/>
    </location>
</feature>
<dbReference type="InterPro" id="IPR012340">
    <property type="entry name" value="NA-bd_OB-fold"/>
</dbReference>
<evidence type="ECO:0000256" key="2">
    <source>
        <dbReference type="ARBA" id="ARBA00004496"/>
    </source>
</evidence>
<dbReference type="Pfam" id="PF01588">
    <property type="entry name" value="tRNA_bind"/>
    <property type="match status" value="1"/>
</dbReference>
<dbReference type="FunFam" id="2.20.28.20:FF:000001">
    <property type="entry name" value="Methionine--tRNA ligase"/>
    <property type="match status" value="1"/>
</dbReference>
<evidence type="ECO:0000256" key="5">
    <source>
        <dbReference type="ARBA" id="ARBA00022490"/>
    </source>
</evidence>
<evidence type="ECO:0000256" key="13">
    <source>
        <dbReference type="ARBA" id="ARBA00022917"/>
    </source>
</evidence>
<dbReference type="InterPro" id="IPR033911">
    <property type="entry name" value="MetRS_core"/>
</dbReference>
<dbReference type="InterPro" id="IPR002547">
    <property type="entry name" value="tRNA-bd_dom"/>
</dbReference>
<dbReference type="InterPro" id="IPR001412">
    <property type="entry name" value="aa-tRNA-synth_I_CS"/>
</dbReference>
<organism evidence="18 19">
    <name type="scientific">Pelagihabitans pacificus</name>
    <dbReference type="NCBI Taxonomy" id="2696054"/>
    <lineage>
        <taxon>Bacteria</taxon>
        <taxon>Pseudomonadati</taxon>
        <taxon>Bacteroidota</taxon>
        <taxon>Flavobacteriia</taxon>
        <taxon>Flavobacteriales</taxon>
        <taxon>Flavobacteriaceae</taxon>
        <taxon>Pelagihabitans</taxon>
    </lineage>
</organism>
<keyword evidence="13 16" id="KW-0648">Protein biosynthesis</keyword>
<dbReference type="Pfam" id="PF19303">
    <property type="entry name" value="Anticodon_3"/>
    <property type="match status" value="1"/>
</dbReference>
<keyword evidence="19" id="KW-1185">Reference proteome</keyword>
<feature type="binding site" evidence="16">
    <location>
        <position position="163"/>
    </location>
    <ligand>
        <name>Zn(2+)</name>
        <dbReference type="ChEBI" id="CHEBI:29105"/>
    </ligand>
</feature>
<dbReference type="GO" id="GO:0005524">
    <property type="term" value="F:ATP binding"/>
    <property type="evidence" value="ECO:0007669"/>
    <property type="project" value="UniProtKB-UniRule"/>
</dbReference>
<evidence type="ECO:0000256" key="16">
    <source>
        <dbReference type="HAMAP-Rule" id="MF_00098"/>
    </source>
</evidence>
<dbReference type="NCBIfam" id="TIGR00399">
    <property type="entry name" value="metG_C_term"/>
    <property type="match status" value="1"/>
</dbReference>
<keyword evidence="9 16" id="KW-0547">Nucleotide-binding</keyword>
<comment type="subcellular location">
    <subcellularLocation>
        <location evidence="2 16">Cytoplasm</location>
    </subcellularLocation>
</comment>
<dbReference type="InterPro" id="IPR014729">
    <property type="entry name" value="Rossmann-like_a/b/a_fold"/>
</dbReference>
<evidence type="ECO:0000256" key="8">
    <source>
        <dbReference type="ARBA" id="ARBA00022723"/>
    </source>
</evidence>
<dbReference type="InterPro" id="IPR029038">
    <property type="entry name" value="MetRS_Zn"/>
</dbReference>
<dbReference type="Gene3D" id="2.40.50.140">
    <property type="entry name" value="Nucleic acid-binding proteins"/>
    <property type="match status" value="1"/>
</dbReference>